<evidence type="ECO:0000256" key="1">
    <source>
        <dbReference type="SAM" id="MobiDB-lite"/>
    </source>
</evidence>
<accession>A0A2T0FLN9</accession>
<feature type="region of interest" description="Disordered" evidence="1">
    <location>
        <begin position="331"/>
        <end position="361"/>
    </location>
</feature>
<protein>
    <recommendedName>
        <fullName evidence="2">DUF3020 domain-containing protein</fullName>
    </recommendedName>
</protein>
<reference evidence="3 4" key="1">
    <citation type="submission" date="2017-04" db="EMBL/GenBank/DDBJ databases">
        <title>Genome sequencing of [Candida] sorbophila.</title>
        <authorList>
            <person name="Ahn J.O."/>
        </authorList>
    </citation>
    <scope>NUCLEOTIDE SEQUENCE [LARGE SCALE GENOMIC DNA]</scope>
    <source>
        <strain evidence="3 4">DS02</strain>
    </source>
</reference>
<organism evidence="3 4">
    <name type="scientific">Wickerhamiella sorbophila</name>
    <dbReference type="NCBI Taxonomy" id="45607"/>
    <lineage>
        <taxon>Eukaryota</taxon>
        <taxon>Fungi</taxon>
        <taxon>Dikarya</taxon>
        <taxon>Ascomycota</taxon>
        <taxon>Saccharomycotina</taxon>
        <taxon>Dipodascomycetes</taxon>
        <taxon>Dipodascales</taxon>
        <taxon>Trichomonascaceae</taxon>
        <taxon>Wickerhamiella</taxon>
    </lineage>
</organism>
<dbReference type="Pfam" id="PF11223">
    <property type="entry name" value="DUF3020"/>
    <property type="match status" value="1"/>
</dbReference>
<comment type="caution">
    <text evidence="3">The sequence shown here is derived from an EMBL/GenBank/DDBJ whole genome shotgun (WGS) entry which is preliminary data.</text>
</comment>
<gene>
    <name evidence="3" type="ORF">B9G98_03507</name>
</gene>
<keyword evidence="4" id="KW-1185">Reference proteome</keyword>
<feature type="domain" description="DUF3020" evidence="2">
    <location>
        <begin position="214"/>
        <end position="262"/>
    </location>
</feature>
<evidence type="ECO:0000259" key="2">
    <source>
        <dbReference type="Pfam" id="PF11223"/>
    </source>
</evidence>
<dbReference type="EMBL" id="NDIQ01000022">
    <property type="protein sequence ID" value="PRT55887.1"/>
    <property type="molecule type" value="Genomic_DNA"/>
</dbReference>
<feature type="region of interest" description="Disordered" evidence="1">
    <location>
        <begin position="188"/>
        <end position="211"/>
    </location>
</feature>
<dbReference type="RefSeq" id="XP_024665832.1">
    <property type="nucleotide sequence ID" value="XM_024810064.1"/>
</dbReference>
<proteinExistence type="predicted"/>
<dbReference type="OrthoDB" id="5595797at2759"/>
<evidence type="ECO:0000313" key="4">
    <source>
        <dbReference type="Proteomes" id="UP000238350"/>
    </source>
</evidence>
<name>A0A2T0FLN9_9ASCO</name>
<dbReference type="STRING" id="45607.A0A2T0FLN9"/>
<dbReference type="GeneID" id="36517255"/>
<dbReference type="InterPro" id="IPR021386">
    <property type="entry name" value="SPP41_DUF3020"/>
</dbReference>
<dbReference type="Proteomes" id="UP000238350">
    <property type="component" value="Unassembled WGS sequence"/>
</dbReference>
<sequence>MSVDEATLNALKRAVESIKDNQAAGTEDAANFAAALSAVAAGQTAPPAASQETGEIDSAVFNQLAAAIGKQNGQANANANPNYPQQEALGLEVDRQLLLDSIKSIVSGDGDSNEQHAQTTTLTQDEQAMQEALLMATRQLEGTGQPAAYQYSAYQQGSFPLEGEADAATLQVVQSVLQDLGGAWGDMDGGRAKRRARHASPMTEEDRLRIREDNRNRKKRWRDSNADRNRDNDLRGRITRRAHVIFGPVDSKQKLDWIEEEYLKRRERRMLREGTGKFREHAISSLGGQHRSHASNQLSALFRESNAILTANRPVTAGYVPPHLIAGPMVPCPSRPSYQHRYERKTRRSRGESRDTMGAPPVLEDLLIKLE</sequence>
<evidence type="ECO:0000313" key="3">
    <source>
        <dbReference type="EMBL" id="PRT55887.1"/>
    </source>
</evidence>
<dbReference type="AlphaFoldDB" id="A0A2T0FLN9"/>